<comment type="caution">
    <text evidence="26">The sequence shown here is derived from an EMBL/GenBank/DDBJ whole genome shotgun (WGS) entry which is preliminary data.</text>
</comment>
<keyword evidence="13" id="KW-0472">Membrane</keyword>
<keyword evidence="11" id="KW-1133">Transmembrane helix</keyword>
<feature type="modified residue" description="4-aspartylphosphate" evidence="19">
    <location>
        <position position="1042"/>
    </location>
</feature>
<dbReference type="InterPro" id="IPR011006">
    <property type="entry name" value="CheY-like_superfamily"/>
</dbReference>
<comment type="catalytic activity">
    <reaction evidence="1">
        <text>ATP + protein L-histidine = ADP + protein N-phospho-L-histidine.</text>
        <dbReference type="EC" id="2.7.13.3"/>
    </reaction>
</comment>
<evidence type="ECO:0000259" key="23">
    <source>
        <dbReference type="PROSITE" id="PS50113"/>
    </source>
</evidence>
<evidence type="ECO:0000313" key="27">
    <source>
        <dbReference type="Proteomes" id="UP000295443"/>
    </source>
</evidence>
<evidence type="ECO:0000256" key="14">
    <source>
        <dbReference type="ARBA" id="ARBA00058004"/>
    </source>
</evidence>
<dbReference type="InterPro" id="IPR003661">
    <property type="entry name" value="HisK_dim/P_dom"/>
</dbReference>
<evidence type="ECO:0000256" key="2">
    <source>
        <dbReference type="ARBA" id="ARBA00004651"/>
    </source>
</evidence>
<dbReference type="InterPro" id="IPR001789">
    <property type="entry name" value="Sig_transdc_resp-reg_receiver"/>
</dbReference>
<evidence type="ECO:0000256" key="1">
    <source>
        <dbReference type="ARBA" id="ARBA00000085"/>
    </source>
</evidence>
<reference evidence="26 27" key="1">
    <citation type="submission" date="2019-03" db="EMBL/GenBank/DDBJ databases">
        <title>Genome sequence of Thiobacillaceae bacterium LSR1, a sulfur-oxidizing bacterium isolated from freshwater sediment.</title>
        <authorList>
            <person name="Li S."/>
        </authorList>
    </citation>
    <scope>NUCLEOTIDE SEQUENCE [LARGE SCALE GENOMIC DNA]</scope>
    <source>
        <strain evidence="26 27">LSR1</strain>
    </source>
</reference>
<evidence type="ECO:0000256" key="3">
    <source>
        <dbReference type="ARBA" id="ARBA00012438"/>
    </source>
</evidence>
<keyword evidence="8" id="KW-0547">Nucleotide-binding</keyword>
<evidence type="ECO:0000313" key="26">
    <source>
        <dbReference type="EMBL" id="TCJ17184.1"/>
    </source>
</evidence>
<dbReference type="InterPro" id="IPR036097">
    <property type="entry name" value="HisK_dim/P_sf"/>
</dbReference>
<dbReference type="Gene3D" id="1.10.287.130">
    <property type="match status" value="1"/>
</dbReference>
<dbReference type="EMBL" id="SJZB01000014">
    <property type="protein sequence ID" value="TCJ17184.1"/>
    <property type="molecule type" value="Genomic_DNA"/>
</dbReference>
<dbReference type="InterPro" id="IPR036890">
    <property type="entry name" value="HATPase_C_sf"/>
</dbReference>
<dbReference type="InterPro" id="IPR042240">
    <property type="entry name" value="CHASE_sf"/>
</dbReference>
<dbReference type="PROSITE" id="PS51257">
    <property type="entry name" value="PROKAR_LIPOPROTEIN"/>
    <property type="match status" value="1"/>
</dbReference>
<keyword evidence="12" id="KW-0902">Two-component regulatory system</keyword>
<comment type="function">
    <text evidence="14">Member of the two-component regulatory system BvgS/BvgA. Phosphorylates BvgA via a four-step phosphorelay in response to environmental signals.</text>
</comment>
<dbReference type="RefSeq" id="WP_131445067.1">
    <property type="nucleotide sequence ID" value="NZ_SJZB01000014.1"/>
</dbReference>
<dbReference type="PANTHER" id="PTHR45339:SF1">
    <property type="entry name" value="HYBRID SIGNAL TRANSDUCTION HISTIDINE KINASE J"/>
    <property type="match status" value="1"/>
</dbReference>
<feature type="domain" description="PAC" evidence="23">
    <location>
        <begin position="415"/>
        <end position="467"/>
    </location>
</feature>
<evidence type="ECO:0000256" key="6">
    <source>
        <dbReference type="ARBA" id="ARBA00022679"/>
    </source>
</evidence>
<dbReference type="OrthoDB" id="8552871at2"/>
<keyword evidence="10" id="KW-0067">ATP-binding</keyword>
<dbReference type="GO" id="GO:0005886">
    <property type="term" value="C:plasma membrane"/>
    <property type="evidence" value="ECO:0007669"/>
    <property type="project" value="UniProtKB-SubCell"/>
</dbReference>
<evidence type="ECO:0000256" key="16">
    <source>
        <dbReference type="ARBA" id="ARBA00068150"/>
    </source>
</evidence>
<dbReference type="Gene3D" id="3.40.50.2300">
    <property type="match status" value="2"/>
</dbReference>
<dbReference type="SUPFAM" id="SSF55874">
    <property type="entry name" value="ATPase domain of HSP90 chaperone/DNA topoisomerase II/histidine kinase"/>
    <property type="match status" value="1"/>
</dbReference>
<dbReference type="PROSITE" id="PS50110">
    <property type="entry name" value="RESPONSE_REGULATORY"/>
    <property type="match status" value="2"/>
</dbReference>
<dbReference type="InterPro" id="IPR000700">
    <property type="entry name" value="PAS-assoc_C"/>
</dbReference>
<accession>A0A4R1BIU0</accession>
<evidence type="ECO:0000259" key="22">
    <source>
        <dbReference type="PROSITE" id="PS50112"/>
    </source>
</evidence>
<evidence type="ECO:0000256" key="8">
    <source>
        <dbReference type="ARBA" id="ARBA00022741"/>
    </source>
</evidence>
<dbReference type="InterPro" id="IPR036641">
    <property type="entry name" value="HPT_dom_sf"/>
</dbReference>
<dbReference type="CDD" id="cd00130">
    <property type="entry name" value="PAS"/>
    <property type="match status" value="3"/>
</dbReference>
<evidence type="ECO:0000259" key="21">
    <source>
        <dbReference type="PROSITE" id="PS50110"/>
    </source>
</evidence>
<dbReference type="Pfam" id="PF03924">
    <property type="entry name" value="CHASE"/>
    <property type="match status" value="1"/>
</dbReference>
<dbReference type="PROSITE" id="PS50894">
    <property type="entry name" value="HPT"/>
    <property type="match status" value="1"/>
</dbReference>
<dbReference type="SMART" id="SM00086">
    <property type="entry name" value="PAC"/>
    <property type="match status" value="3"/>
</dbReference>
<dbReference type="SMART" id="SM00448">
    <property type="entry name" value="REC"/>
    <property type="match status" value="2"/>
</dbReference>
<dbReference type="InterPro" id="IPR013655">
    <property type="entry name" value="PAS_fold_3"/>
</dbReference>
<dbReference type="Pfam" id="PF00989">
    <property type="entry name" value="PAS"/>
    <property type="match status" value="2"/>
</dbReference>
<dbReference type="SUPFAM" id="SSF47384">
    <property type="entry name" value="Homodimeric domain of signal transducing histidine kinase"/>
    <property type="match status" value="1"/>
</dbReference>
<dbReference type="SMART" id="SM00388">
    <property type="entry name" value="HisKA"/>
    <property type="match status" value="1"/>
</dbReference>
<dbReference type="SMART" id="SM00387">
    <property type="entry name" value="HATPase_c"/>
    <property type="match status" value="1"/>
</dbReference>
<dbReference type="CDD" id="cd16922">
    <property type="entry name" value="HATPase_EvgS-ArcB-TorS-like"/>
    <property type="match status" value="1"/>
</dbReference>
<comment type="subunit">
    <text evidence="15">At low DSF concentrations, interacts with RpfF.</text>
</comment>
<evidence type="ECO:0000256" key="18">
    <source>
        <dbReference type="PROSITE-ProRule" id="PRU00110"/>
    </source>
</evidence>
<name>A0A4R1BIU0_9PROT</name>
<gene>
    <name evidence="26" type="ORF">EZJ19_04325</name>
</gene>
<dbReference type="GO" id="GO:0005524">
    <property type="term" value="F:ATP binding"/>
    <property type="evidence" value="ECO:0007669"/>
    <property type="project" value="UniProtKB-KW"/>
</dbReference>
<proteinExistence type="predicted"/>
<keyword evidence="6" id="KW-0808">Transferase</keyword>
<keyword evidence="7" id="KW-0812">Transmembrane</keyword>
<evidence type="ECO:0000259" key="24">
    <source>
        <dbReference type="PROSITE" id="PS50839"/>
    </source>
</evidence>
<feature type="modified residue" description="Phosphohistidine" evidence="18">
    <location>
        <position position="1325"/>
    </location>
</feature>
<dbReference type="Gene3D" id="3.30.450.20">
    <property type="entry name" value="PAS domain"/>
    <property type="match status" value="3"/>
</dbReference>
<dbReference type="GO" id="GO:0006355">
    <property type="term" value="P:regulation of DNA-templated transcription"/>
    <property type="evidence" value="ECO:0007669"/>
    <property type="project" value="InterPro"/>
</dbReference>
<dbReference type="FunFam" id="1.10.287.130:FF:000002">
    <property type="entry name" value="Two-component osmosensing histidine kinase"/>
    <property type="match status" value="1"/>
</dbReference>
<dbReference type="CDD" id="cd00082">
    <property type="entry name" value="HisKA"/>
    <property type="match status" value="1"/>
</dbReference>
<dbReference type="Gene3D" id="3.30.450.350">
    <property type="entry name" value="CHASE domain"/>
    <property type="match status" value="1"/>
</dbReference>
<dbReference type="InterPro" id="IPR000014">
    <property type="entry name" value="PAS"/>
</dbReference>
<dbReference type="SMART" id="SM01079">
    <property type="entry name" value="CHASE"/>
    <property type="match status" value="1"/>
</dbReference>
<feature type="domain" description="CHASE" evidence="24">
    <location>
        <begin position="74"/>
        <end position="291"/>
    </location>
</feature>
<dbReference type="SMART" id="SM00091">
    <property type="entry name" value="PAS"/>
    <property type="match status" value="3"/>
</dbReference>
<dbReference type="EC" id="2.7.13.3" evidence="3"/>
<evidence type="ECO:0000259" key="20">
    <source>
        <dbReference type="PROSITE" id="PS50109"/>
    </source>
</evidence>
<evidence type="ECO:0000256" key="10">
    <source>
        <dbReference type="ARBA" id="ARBA00022840"/>
    </source>
</evidence>
<feature type="domain" description="PAC" evidence="23">
    <location>
        <begin position="666"/>
        <end position="718"/>
    </location>
</feature>
<dbReference type="SUPFAM" id="SSF55785">
    <property type="entry name" value="PYP-like sensor domain (PAS domain)"/>
    <property type="match status" value="3"/>
</dbReference>
<evidence type="ECO:0000256" key="19">
    <source>
        <dbReference type="PROSITE-ProRule" id="PRU00169"/>
    </source>
</evidence>
<keyword evidence="4" id="KW-1003">Cell membrane</keyword>
<feature type="domain" description="PAS" evidence="22">
    <location>
        <begin position="461"/>
        <end position="505"/>
    </location>
</feature>
<dbReference type="InterPro" id="IPR005467">
    <property type="entry name" value="His_kinase_dom"/>
</dbReference>
<dbReference type="InterPro" id="IPR004358">
    <property type="entry name" value="Sig_transdc_His_kin-like_C"/>
</dbReference>
<dbReference type="NCBIfam" id="TIGR00229">
    <property type="entry name" value="sensory_box"/>
    <property type="match status" value="2"/>
</dbReference>
<dbReference type="PROSITE" id="PS50839">
    <property type="entry name" value="CHASE"/>
    <property type="match status" value="1"/>
</dbReference>
<dbReference type="Gene3D" id="2.10.70.100">
    <property type="match status" value="1"/>
</dbReference>
<dbReference type="Gene3D" id="3.30.565.10">
    <property type="entry name" value="Histidine kinase-like ATPase, C-terminal domain"/>
    <property type="match status" value="1"/>
</dbReference>
<evidence type="ECO:0000256" key="11">
    <source>
        <dbReference type="ARBA" id="ARBA00022989"/>
    </source>
</evidence>
<dbReference type="FunFam" id="3.30.565.10:FF:000010">
    <property type="entry name" value="Sensor histidine kinase RcsC"/>
    <property type="match status" value="1"/>
</dbReference>
<protein>
    <recommendedName>
        <fullName evidence="16">Sensory/regulatory protein RpfC</fullName>
        <ecNumber evidence="3">2.7.13.3</ecNumber>
    </recommendedName>
    <alternativeName>
        <fullName evidence="17">Virulence sensor protein BvgS</fullName>
    </alternativeName>
</protein>
<feature type="domain" description="PAS" evidence="22">
    <location>
        <begin position="341"/>
        <end position="394"/>
    </location>
</feature>
<dbReference type="SUPFAM" id="SSF52172">
    <property type="entry name" value="CheY-like"/>
    <property type="match status" value="2"/>
</dbReference>
<dbReference type="PRINTS" id="PR00344">
    <property type="entry name" value="BCTRLSENSOR"/>
</dbReference>
<dbReference type="InterPro" id="IPR003594">
    <property type="entry name" value="HATPase_dom"/>
</dbReference>
<dbReference type="PROSITE" id="PS50109">
    <property type="entry name" value="HIS_KIN"/>
    <property type="match status" value="1"/>
</dbReference>
<dbReference type="Pfam" id="PF00072">
    <property type="entry name" value="Response_reg"/>
    <property type="match status" value="2"/>
</dbReference>
<organism evidence="26 27">
    <name type="scientific">Parasulfuritortus cantonensis</name>
    <dbReference type="NCBI Taxonomy" id="2528202"/>
    <lineage>
        <taxon>Bacteria</taxon>
        <taxon>Pseudomonadati</taxon>
        <taxon>Pseudomonadota</taxon>
        <taxon>Betaproteobacteria</taxon>
        <taxon>Nitrosomonadales</taxon>
        <taxon>Thiobacillaceae</taxon>
        <taxon>Parasulfuritortus</taxon>
    </lineage>
</organism>
<feature type="modified residue" description="4-aspartylphosphate" evidence="19">
    <location>
        <position position="1187"/>
    </location>
</feature>
<dbReference type="SUPFAM" id="SSF47226">
    <property type="entry name" value="Histidine-containing phosphotransfer domain, HPT domain"/>
    <property type="match status" value="1"/>
</dbReference>
<dbReference type="Pfam" id="PF02518">
    <property type="entry name" value="HATPase_c"/>
    <property type="match status" value="1"/>
</dbReference>
<dbReference type="PROSITE" id="PS50112">
    <property type="entry name" value="PAS"/>
    <property type="match status" value="2"/>
</dbReference>
<dbReference type="InterPro" id="IPR001610">
    <property type="entry name" value="PAC"/>
</dbReference>
<evidence type="ECO:0000256" key="7">
    <source>
        <dbReference type="ARBA" id="ARBA00022692"/>
    </source>
</evidence>
<comment type="subcellular location">
    <subcellularLocation>
        <location evidence="2">Cell membrane</location>
        <topology evidence="2">Multi-pass membrane protein</topology>
    </subcellularLocation>
</comment>
<feature type="domain" description="PAC" evidence="23">
    <location>
        <begin position="538"/>
        <end position="588"/>
    </location>
</feature>
<evidence type="ECO:0000256" key="15">
    <source>
        <dbReference type="ARBA" id="ARBA00064003"/>
    </source>
</evidence>
<dbReference type="PROSITE" id="PS50113">
    <property type="entry name" value="PAC"/>
    <property type="match status" value="3"/>
</dbReference>
<dbReference type="PANTHER" id="PTHR45339">
    <property type="entry name" value="HYBRID SIGNAL TRANSDUCTION HISTIDINE KINASE J"/>
    <property type="match status" value="1"/>
</dbReference>
<dbReference type="Gene3D" id="1.20.120.160">
    <property type="entry name" value="HPT domain"/>
    <property type="match status" value="1"/>
</dbReference>
<evidence type="ECO:0000256" key="13">
    <source>
        <dbReference type="ARBA" id="ARBA00023136"/>
    </source>
</evidence>
<dbReference type="InterPro" id="IPR035965">
    <property type="entry name" value="PAS-like_dom_sf"/>
</dbReference>
<feature type="domain" description="Response regulatory" evidence="21">
    <location>
        <begin position="1136"/>
        <end position="1254"/>
    </location>
</feature>
<keyword evidence="9" id="KW-0418">Kinase</keyword>
<dbReference type="Proteomes" id="UP000295443">
    <property type="component" value="Unassembled WGS sequence"/>
</dbReference>
<evidence type="ECO:0000259" key="25">
    <source>
        <dbReference type="PROSITE" id="PS50894"/>
    </source>
</evidence>
<evidence type="ECO:0000256" key="4">
    <source>
        <dbReference type="ARBA" id="ARBA00022475"/>
    </source>
</evidence>
<dbReference type="InterPro" id="IPR008207">
    <property type="entry name" value="Sig_transdc_His_kin_Hpt_dom"/>
</dbReference>
<dbReference type="Pfam" id="PF08447">
    <property type="entry name" value="PAS_3"/>
    <property type="match status" value="1"/>
</dbReference>
<feature type="domain" description="Histidine kinase" evidence="20">
    <location>
        <begin position="754"/>
        <end position="975"/>
    </location>
</feature>
<feature type="domain" description="HPt" evidence="25">
    <location>
        <begin position="1286"/>
        <end position="1381"/>
    </location>
</feature>
<evidence type="ECO:0000256" key="17">
    <source>
        <dbReference type="ARBA" id="ARBA00070152"/>
    </source>
</evidence>
<evidence type="ECO:0000256" key="9">
    <source>
        <dbReference type="ARBA" id="ARBA00022777"/>
    </source>
</evidence>
<keyword evidence="5 19" id="KW-0597">Phosphoprotein</keyword>
<feature type="domain" description="Response regulatory" evidence="21">
    <location>
        <begin position="990"/>
        <end position="1110"/>
    </location>
</feature>
<evidence type="ECO:0000256" key="12">
    <source>
        <dbReference type="ARBA" id="ARBA00023012"/>
    </source>
</evidence>
<sequence length="1472" mass="157576">MKAPLRPLVPAAAVLGLGCLFALWLRGGIVQAQQTEKAARFDGLAQRIAGQLGQRLQTYEYGLRGARGAVISAGPEGITQARFLAYSRSRELDREFPGSRGFGFIRRVAPGQEAAFLRRARADGKPDFAIRELAPHGGDRLVIQYIEPEANNRQAVGLDIASEANRLQAAATAMRTGTPVLTRPITLVQASGKPKRGFLFLLPIYRSGMALDTPERRARAAYGLAYTPLVIDDVLADFDLGGGTVALALHDADRKAAPDRFYASAGADGAAADGLAKRLPVSLYGRDWLVEVKAQPGFVAGLNLADPDRAALEVVAAAALVAILAYGFLASRERRRQALLDQGRLAAIVASSNDAIIGKTLAGVVTSWNRAAEKIFGYRAEQAIGHTLTELTVPAELYAEEADILARVGNGETVPHFTTRRRRSDGRLIDVSITVSPLRDEGGRVVGAAKTVRDITEQKRSEARFHLAVEAAPTAMLMVDAGQLITLANRKAEELFGYTGAELLGLPLARLIPDRYRAAHAGHVEAFVGHASARAMGAGRELFGLRKDGSEVPVEIGLNPVETPDGPLILASITDISVRRGLEHRLQATVERLKLAVDAAGLGIWVWHLADNRLDWDERMFELYRAPASLRDSGLHYDFWRDHVHPDDVAMAERKLHQHLDGVGVYDPTFRVIRDDGSVRYIQAAAILERGPDGRPVRMVGINRDVTGAKAAEARILELNATLEAQVAERTAELHRAMGVAERANQAKSEFLANMSHEIRTPMNAVLGLCYLLEKQELTPVSRDMVQKIHGAGRSLLGIINDILDFSKIEAQRLVIEQVPFRLSDVLDNLASIMSSAVGSKAIEAVVAPVPLGADFLRGDPLRLGQVLINLAGNAIKFTDEGEVVMATELVTSDADGVRLRFSVRDTGIGIPPDKQEAIFSAFTQANNSTTRSFGGTGLGLTISRRLVELMGGTLRVASEPGKGSAFSFELPFEFSDPAHNAMPEMLHQRLLIADDQATARAVLAETAASLGWHADAVPDGDGAVELTSQSGAHPYDVLLLDWRMPGLDGLAAASRIRARFEHGDAPIIVMVTAFDRDLLAGQPGADAVDVVLSKPVTASSLYNAVLEAKNQRGRLRDVGQPARDQGTTRRLAGLRVLVVDDSDINREVAQRILADEGATVELAEDGQAALAVLNGRRDHFDVVLMDVQMPVMDGYEATRRIRATADLADLPVVALTAGAFRSQRDAAFAAGVDDFVAKPFDVDELVGVVRKLSRNGRAGAAVAPEPTAEEPPGAAAVLDLDRALKVWKDAEAYRRYLRKFADGYADAARQLAGLEGADAAAAAHRLRGAAGQLGIGVVADAAADLERRLSAGEPAAAGLARLRVALADAMAAIADYAGAPVPAPAGLSRAAAPEASAPALAALLEALDGDDAARVERVLDTLAALLPGESLRRLRTLVANYDYRAAETEARRLLGAAKLEMEVMPCRTPRS</sequence>
<dbReference type="Pfam" id="PF00512">
    <property type="entry name" value="HisKA"/>
    <property type="match status" value="1"/>
</dbReference>
<dbReference type="CDD" id="cd17546">
    <property type="entry name" value="REC_hyHK_CKI1_RcsC-like"/>
    <property type="match status" value="2"/>
</dbReference>
<keyword evidence="27" id="KW-1185">Reference proteome</keyword>
<dbReference type="InterPro" id="IPR013767">
    <property type="entry name" value="PAS_fold"/>
</dbReference>
<evidence type="ECO:0000256" key="5">
    <source>
        <dbReference type="ARBA" id="ARBA00022553"/>
    </source>
</evidence>
<dbReference type="InterPro" id="IPR006189">
    <property type="entry name" value="CHASE_dom"/>
</dbReference>
<dbReference type="GO" id="GO:0000155">
    <property type="term" value="F:phosphorelay sensor kinase activity"/>
    <property type="evidence" value="ECO:0007669"/>
    <property type="project" value="InterPro"/>
</dbReference>